<dbReference type="Gene3D" id="3.30.530.20">
    <property type="match status" value="1"/>
</dbReference>
<evidence type="ECO:0000313" key="1">
    <source>
        <dbReference type="EMBL" id="KAI5425260.1"/>
    </source>
</evidence>
<dbReference type="InterPro" id="IPR023393">
    <property type="entry name" value="START-like_dom_sf"/>
</dbReference>
<name>A0A9D4XU97_PEA</name>
<gene>
    <name evidence="1" type="ORF">KIW84_031166</name>
</gene>
<dbReference type="EMBL" id="JAMSHJ010000003">
    <property type="protein sequence ID" value="KAI5425260.1"/>
    <property type="molecule type" value="Genomic_DNA"/>
</dbReference>
<dbReference type="AlphaFoldDB" id="A0A9D4XU97"/>
<dbReference type="OrthoDB" id="17317at2759"/>
<protein>
    <recommendedName>
        <fullName evidence="3">START-2 domain protein</fullName>
    </recommendedName>
</protein>
<dbReference type="Proteomes" id="UP001058974">
    <property type="component" value="Chromosome 3"/>
</dbReference>
<reference evidence="1 2" key="1">
    <citation type="journal article" date="2022" name="Nat. Genet.">
        <title>Improved pea reference genome and pan-genome highlight genomic features and evolutionary characteristics.</title>
        <authorList>
            <person name="Yang T."/>
            <person name="Liu R."/>
            <person name="Luo Y."/>
            <person name="Hu S."/>
            <person name="Wang D."/>
            <person name="Wang C."/>
            <person name="Pandey M.K."/>
            <person name="Ge S."/>
            <person name="Xu Q."/>
            <person name="Li N."/>
            <person name="Li G."/>
            <person name="Huang Y."/>
            <person name="Saxena R.K."/>
            <person name="Ji Y."/>
            <person name="Li M."/>
            <person name="Yan X."/>
            <person name="He Y."/>
            <person name="Liu Y."/>
            <person name="Wang X."/>
            <person name="Xiang C."/>
            <person name="Varshney R.K."/>
            <person name="Ding H."/>
            <person name="Gao S."/>
            <person name="Zong X."/>
        </authorList>
    </citation>
    <scope>NUCLEOTIDE SEQUENCE [LARGE SCALE GENOMIC DNA]</scope>
    <source>
        <strain evidence="1 2">cv. Zhongwan 6</strain>
    </source>
</reference>
<dbReference type="PANTHER" id="PTHR34560">
    <property type="entry name" value="POLYKETIDE CYCLASE/DEHYDRASE/LIPID TRANSPORT SUPERFAMILY PROTEIN"/>
    <property type="match status" value="1"/>
</dbReference>
<evidence type="ECO:0000313" key="2">
    <source>
        <dbReference type="Proteomes" id="UP001058974"/>
    </source>
</evidence>
<dbReference type="SUPFAM" id="SSF55961">
    <property type="entry name" value="Bet v1-like"/>
    <property type="match status" value="1"/>
</dbReference>
<comment type="caution">
    <text evidence="1">The sequence shown here is derived from an EMBL/GenBank/DDBJ whole genome shotgun (WGS) entry which is preliminary data.</text>
</comment>
<dbReference type="Gramene" id="Psat03G0116600-T1">
    <property type="protein sequence ID" value="KAI5425260.1"/>
    <property type="gene ID" value="KIW84_031166"/>
</dbReference>
<evidence type="ECO:0008006" key="3">
    <source>
        <dbReference type="Google" id="ProtNLM"/>
    </source>
</evidence>
<organism evidence="1 2">
    <name type="scientific">Pisum sativum</name>
    <name type="common">Garden pea</name>
    <name type="synonym">Lathyrus oleraceus</name>
    <dbReference type="NCBI Taxonomy" id="3888"/>
    <lineage>
        <taxon>Eukaryota</taxon>
        <taxon>Viridiplantae</taxon>
        <taxon>Streptophyta</taxon>
        <taxon>Embryophyta</taxon>
        <taxon>Tracheophyta</taxon>
        <taxon>Spermatophyta</taxon>
        <taxon>Magnoliopsida</taxon>
        <taxon>eudicotyledons</taxon>
        <taxon>Gunneridae</taxon>
        <taxon>Pentapetalae</taxon>
        <taxon>rosids</taxon>
        <taxon>fabids</taxon>
        <taxon>Fabales</taxon>
        <taxon>Fabaceae</taxon>
        <taxon>Papilionoideae</taxon>
        <taxon>50 kb inversion clade</taxon>
        <taxon>NPAAA clade</taxon>
        <taxon>Hologalegina</taxon>
        <taxon>IRL clade</taxon>
        <taxon>Fabeae</taxon>
        <taxon>Lathyrus</taxon>
    </lineage>
</organism>
<keyword evidence="2" id="KW-1185">Reference proteome</keyword>
<sequence length="626" mass="71074">MEKRKNIVQYRERLDKTLTSFDLTNDQKLKSLVESQFRSSSLSETELEGYAEKLEVKTAELSNFLDMMRSASADENGGSSTSGTDWKLKQDNEEFRVMYRVGPEGTPYHTLLVEGYVDGPVDVSLCLSWETALYKKWWPQFTIPTFKVIASDCLQKVQTCEQIALVRMKPPWPLSTREAIAHYYLFEYFQDDLIVVLLKSVTESERTNETIDGFNNDVIPEANGVVRIDLVGGYVLQKVTSERSYFRTIANLDIKVDFMPPSLVNFISRQLIGSGFRLYQKAVASMMNNDKELSKTLTDSLYVRIREALYSIRESNAKGEEELMQIASVLPAEELIQSKQDSEKDISRDSYNGEILDAGSEETVKSEKNIDKVHEIPIEEGGSSFVLKGNESCEIVAADSEEIVVEANIEETVQIENNTNKEHSISVEYDDTRSVQKRKSNVYINSNVKQALETLERAISAVRKYGFHSRRFSFTFANEAAASKEKGDEVDQYSAKLFQPSAKNDIGIPRESSDDLYEIQNIRHTGTDPNLKEVNYNKVVLALPNQSLLRPIEASQVDSYSLKTETTLDQILCDSKEYTEPDMSSGDPIKSSRQNKINNLVTQGISSDVPKQLNKRKNYRYCCFLH</sequence>
<accession>A0A9D4XU97</accession>
<proteinExistence type="predicted"/>
<dbReference type="PANTHER" id="PTHR34560:SF1">
    <property type="entry name" value="START DOMAIN-CONTAINING PROTEIN"/>
    <property type="match status" value="1"/>
</dbReference>